<organism evidence="2 3">
    <name type="scientific">Paenibacillus marchantiophytorum</name>
    <dbReference type="NCBI Taxonomy" id="1619310"/>
    <lineage>
        <taxon>Bacteria</taxon>
        <taxon>Bacillati</taxon>
        <taxon>Bacillota</taxon>
        <taxon>Bacilli</taxon>
        <taxon>Bacillales</taxon>
        <taxon>Paenibacillaceae</taxon>
        <taxon>Paenibacillus</taxon>
    </lineage>
</organism>
<name>A0ABQ1FJT9_9BACL</name>
<reference evidence="3" key="1">
    <citation type="journal article" date="2019" name="Int. J. Syst. Evol. Microbiol.">
        <title>The Global Catalogue of Microorganisms (GCM) 10K type strain sequencing project: providing services to taxonomists for standard genome sequencing and annotation.</title>
        <authorList>
            <consortium name="The Broad Institute Genomics Platform"/>
            <consortium name="The Broad Institute Genome Sequencing Center for Infectious Disease"/>
            <person name="Wu L."/>
            <person name="Ma J."/>
        </authorList>
    </citation>
    <scope>NUCLEOTIDE SEQUENCE [LARGE SCALE GENOMIC DNA]</scope>
    <source>
        <strain evidence="3">CGMCC 1.15043</strain>
    </source>
</reference>
<evidence type="ECO:0000313" key="3">
    <source>
        <dbReference type="Proteomes" id="UP000615455"/>
    </source>
</evidence>
<protein>
    <submittedName>
        <fullName evidence="2">Uncharacterized protein</fullName>
    </submittedName>
</protein>
<accession>A0ABQ1FJT9</accession>
<dbReference type="InterPro" id="IPR006541">
    <property type="entry name" value="Bacteriocin_ass"/>
</dbReference>
<keyword evidence="3" id="KW-1185">Reference proteome</keyword>
<dbReference type="Proteomes" id="UP000615455">
    <property type="component" value="Unassembled WGS sequence"/>
</dbReference>
<comment type="caution">
    <text evidence="2">The sequence shown here is derived from an EMBL/GenBank/DDBJ whole genome shotgun (WGS) entry which is preliminary data.</text>
</comment>
<proteinExistence type="predicted"/>
<gene>
    <name evidence="2" type="ORF">GCM10008018_72890</name>
</gene>
<keyword evidence="1" id="KW-0812">Transmembrane</keyword>
<evidence type="ECO:0000313" key="2">
    <source>
        <dbReference type="EMBL" id="GGA18410.1"/>
    </source>
</evidence>
<feature type="transmembrane region" description="Helical" evidence="1">
    <location>
        <begin position="90"/>
        <end position="111"/>
    </location>
</feature>
<evidence type="ECO:0000256" key="1">
    <source>
        <dbReference type="SAM" id="Phobius"/>
    </source>
</evidence>
<feature type="transmembrane region" description="Helical" evidence="1">
    <location>
        <begin position="62"/>
        <end position="84"/>
    </location>
</feature>
<dbReference type="EMBL" id="BMHE01000115">
    <property type="protein sequence ID" value="GGA18410.1"/>
    <property type="molecule type" value="Genomic_DNA"/>
</dbReference>
<dbReference type="Pfam" id="PF07242">
    <property type="entry name" value="DUF1430"/>
    <property type="match status" value="1"/>
</dbReference>
<sequence>MRLKYSDGVRLLNYEIHSSILILFLEIVIIKSILRLEYEVNAIELCLKKILGYNIWQKNKKILLVTLIPTILGMIGAMIVWIFINGNIVNYLVYGSIFIFLIEPFIILTYIRKLERAKISIILKGGNL</sequence>
<keyword evidence="1" id="KW-1133">Transmembrane helix</keyword>
<keyword evidence="1" id="KW-0472">Membrane</keyword>